<keyword evidence="2 3" id="KW-0472">Membrane</keyword>
<dbReference type="GO" id="GO:0009847">
    <property type="term" value="P:spore germination"/>
    <property type="evidence" value="ECO:0007669"/>
    <property type="project" value="InterPro"/>
</dbReference>
<keyword evidence="3" id="KW-0812">Transmembrane</keyword>
<dbReference type="PANTHER" id="PTHR22550:SF5">
    <property type="entry name" value="LEUCINE ZIPPER PROTEIN 4"/>
    <property type="match status" value="1"/>
</dbReference>
<dbReference type="AlphaFoldDB" id="A0A2T2WHX6"/>
<dbReference type="GO" id="GO:0016020">
    <property type="term" value="C:membrane"/>
    <property type="evidence" value="ECO:0007669"/>
    <property type="project" value="InterPro"/>
</dbReference>
<dbReference type="PANTHER" id="PTHR22550">
    <property type="entry name" value="SPORE GERMINATION PROTEIN"/>
    <property type="match status" value="1"/>
</dbReference>
<dbReference type="Proteomes" id="UP000241848">
    <property type="component" value="Unassembled WGS sequence"/>
</dbReference>
<proteinExistence type="inferred from homology"/>
<evidence type="ECO:0000256" key="2">
    <source>
        <dbReference type="ARBA" id="ARBA00023136"/>
    </source>
</evidence>
<comment type="similarity">
    <text evidence="1">Belongs to the GerABKA family.</text>
</comment>
<evidence type="ECO:0000256" key="1">
    <source>
        <dbReference type="ARBA" id="ARBA00005278"/>
    </source>
</evidence>
<feature type="transmembrane region" description="Helical" evidence="3">
    <location>
        <begin position="490"/>
        <end position="517"/>
    </location>
</feature>
<keyword evidence="3" id="KW-1133">Transmembrane helix</keyword>
<gene>
    <name evidence="4" type="ORF">C7B45_09105</name>
</gene>
<reference evidence="4 5" key="1">
    <citation type="journal article" date="2014" name="BMC Genomics">
        <title>Comparison of environmental and isolate Sulfobacillus genomes reveals diverse carbon, sulfur, nitrogen, and hydrogen metabolisms.</title>
        <authorList>
            <person name="Justice N.B."/>
            <person name="Norman A."/>
            <person name="Brown C.T."/>
            <person name="Singh A."/>
            <person name="Thomas B.C."/>
            <person name="Banfield J.F."/>
        </authorList>
    </citation>
    <scope>NUCLEOTIDE SEQUENCE [LARGE SCALE GENOMIC DNA]</scope>
    <source>
        <strain evidence="4">AMDSBA3</strain>
    </source>
</reference>
<accession>A0A2T2WHX6</accession>
<dbReference type="PIRSF" id="PIRSF005690">
    <property type="entry name" value="GerBA"/>
    <property type="match status" value="1"/>
</dbReference>
<dbReference type="Pfam" id="PF03323">
    <property type="entry name" value="GerA"/>
    <property type="match status" value="1"/>
</dbReference>
<feature type="transmembrane region" description="Helical" evidence="3">
    <location>
        <begin position="367"/>
        <end position="389"/>
    </location>
</feature>
<evidence type="ECO:0000256" key="3">
    <source>
        <dbReference type="SAM" id="Phobius"/>
    </source>
</evidence>
<evidence type="ECO:0000313" key="4">
    <source>
        <dbReference type="EMBL" id="PSR21838.1"/>
    </source>
</evidence>
<comment type="caution">
    <text evidence="4">The sequence shown here is derived from an EMBL/GenBank/DDBJ whole genome shotgun (WGS) entry which is preliminary data.</text>
</comment>
<dbReference type="EMBL" id="PXYV01000026">
    <property type="protein sequence ID" value="PSR21838.1"/>
    <property type="molecule type" value="Genomic_DNA"/>
</dbReference>
<dbReference type="InterPro" id="IPR050768">
    <property type="entry name" value="UPF0353/GerABKA_families"/>
</dbReference>
<feature type="transmembrane region" description="Helical" evidence="3">
    <location>
        <begin position="463"/>
        <end position="483"/>
    </location>
</feature>
<organism evidence="4 5">
    <name type="scientific">Sulfobacillus acidophilus</name>
    <dbReference type="NCBI Taxonomy" id="53633"/>
    <lineage>
        <taxon>Bacteria</taxon>
        <taxon>Bacillati</taxon>
        <taxon>Bacillota</taxon>
        <taxon>Clostridia</taxon>
        <taxon>Eubacteriales</taxon>
        <taxon>Clostridiales Family XVII. Incertae Sedis</taxon>
        <taxon>Sulfobacillus</taxon>
    </lineage>
</organism>
<name>A0A2T2WHX6_9FIRM</name>
<evidence type="ECO:0000313" key="5">
    <source>
        <dbReference type="Proteomes" id="UP000241848"/>
    </source>
</evidence>
<protein>
    <submittedName>
        <fullName evidence="4">Spore germination protein</fullName>
    </submittedName>
</protein>
<sequence length="586" mass="64998">MNQARRPRLERKNGKAYIKRGETAHAPTEGGAIIDGSQITRQASQKPLLEQELLHDLTQSTQKFVQEIEGLLAEHALVGDFDGYSGSVTAAYDRIKATLGQSPDIVIRRFQIGVAAVDAMLVFVNGQVDNNIVDRDTLLITTLDEPATTSPATLLTRLKSHFLAVGHITHTTSWSKIIPTVMLGGTALFIDGVREVLLLDTTKFPARAVTRAQSEPSIKGPQESFNEVLLTQMDQLRRRLPAGTLRFEPFKIGQHTHTTVICAYLSDVTNPAIVEAIKERLGGIHRSSIQTSNEIGEYLADRRFTIFPQIRFSERVDLIARNLDQGKVAILTANDPTAMLLPNTLVDFYQTTQDYAFPFWDASLMRLIRLAGLIAGLYLMPFYIALSSVNPDLLPVKLLLTIDGSRQGMPFPPEVEVIIMWLIIEILREAANRLPQQMGTTIGTVGAVVVGTAIVKAGLVDALMIIIVTLTALALFTVPALEIASTWRWLFWFFIVAAWLFGIYGIVLLTVVIVVHLSSLENFGVPYLSPFGPTRPSDLADSWIRLPFPQIRMRPTTLRTLAPRAAKTDPINPEVILHRAQTRFRQ</sequence>
<dbReference type="InterPro" id="IPR004995">
    <property type="entry name" value="Spore_Ger"/>
</dbReference>